<dbReference type="KEGG" id="gdi:GDI0091"/>
<keyword evidence="1" id="KW-1133">Transmembrane helix</keyword>
<dbReference type="AlphaFoldDB" id="A9H041"/>
<evidence type="ECO:0000313" key="3">
    <source>
        <dbReference type="Proteomes" id="UP000001176"/>
    </source>
</evidence>
<dbReference type="EMBL" id="AM889285">
    <property type="protein sequence ID" value="CAP54034.1"/>
    <property type="molecule type" value="Genomic_DNA"/>
</dbReference>
<evidence type="ECO:0000256" key="1">
    <source>
        <dbReference type="SAM" id="Phobius"/>
    </source>
</evidence>
<evidence type="ECO:0000313" key="2">
    <source>
        <dbReference type="EMBL" id="CAP54034.1"/>
    </source>
</evidence>
<feature type="transmembrane region" description="Helical" evidence="1">
    <location>
        <begin position="21"/>
        <end position="51"/>
    </location>
</feature>
<accession>A9H041</accession>
<reference evidence="2 3" key="1">
    <citation type="journal article" date="2009" name="BMC Genomics">
        <title>Complete genome sequence of the sugarcane nitrogen-fixing endophyte Gluconacetobacter diazotrophicus Pal5.</title>
        <authorList>
            <person name="Bertalan M."/>
            <person name="Albano R."/>
            <person name="Padua V."/>
            <person name="Rouws L."/>
            <person name="Rojas C."/>
            <person name="Hemerly A."/>
            <person name="Teixeira K."/>
            <person name="Schwab S."/>
            <person name="Araujo J."/>
            <person name="Oliveira A."/>
            <person name="Franca L."/>
            <person name="Magalhaes V."/>
            <person name="Alqueres S."/>
            <person name="Cardoso A."/>
            <person name="Almeida W."/>
            <person name="Loureiro M.M."/>
            <person name="Nogueira E."/>
            <person name="Cidade D."/>
            <person name="Oliveira D."/>
            <person name="Simao T."/>
            <person name="Macedo J."/>
            <person name="Valadao A."/>
            <person name="Dreschsel M."/>
            <person name="Freitas F."/>
            <person name="Vidal M."/>
            <person name="Guedes H."/>
            <person name="Rodrigues E."/>
            <person name="Meneses C."/>
            <person name="Brioso P."/>
            <person name="Pozzer L."/>
            <person name="Figueiredo D."/>
            <person name="Montano H."/>
            <person name="Junior J."/>
            <person name="Filho G."/>
            <person name="Flores V."/>
            <person name="Ferreira B."/>
            <person name="Branco A."/>
            <person name="Gonzalez P."/>
            <person name="Guillobel H."/>
            <person name="Lemos M."/>
            <person name="Seibel L."/>
            <person name="Macedo J."/>
            <person name="Alves-Ferreira M."/>
            <person name="Sachetto-Martins G."/>
            <person name="Coelho A."/>
            <person name="Santos E."/>
            <person name="Amaral G."/>
            <person name="Neves A."/>
            <person name="Pacheco A.B."/>
            <person name="Carvalho D."/>
            <person name="Lery L."/>
            <person name="Bisch P."/>
            <person name="Rossle S.C."/>
            <person name="Urmenyi T."/>
            <person name="Kruger W.V."/>
            <person name="Martins O."/>
            <person name="Baldani J.I."/>
            <person name="Ferreira P.C."/>
        </authorList>
    </citation>
    <scope>NUCLEOTIDE SEQUENCE [LARGE SCALE GENOMIC DNA]</scope>
    <source>
        <strain evidence="3">ATCC 49037 / DSM 5601 / CCUG 37298 / CIP 103539 / LMG 7603 / PAl5</strain>
    </source>
</reference>
<keyword evidence="1" id="KW-0472">Membrane</keyword>
<sequence>MRVAPWWWWQARPSDHVISTGAATMVIFAPFLIVTGIGFFCWLIFTLAVFALPFAGGLYAGLWAFHTGAGVIGALIVGVMAGIATFTLGQIALACAPWIWLRGLIVLLYTVPAVIAGYSATHGLAQMMMPSAIWQSFFSVIGAIAVGITAVVRFTGMPPPEPTGGSIARV</sequence>
<organism evidence="2 3">
    <name type="scientific">Gluconacetobacter diazotrophicus (strain ATCC 49037 / DSM 5601 / CCUG 37298 / CIP 103539 / LMG 7603 / PAl5)</name>
    <dbReference type="NCBI Taxonomy" id="272568"/>
    <lineage>
        <taxon>Bacteria</taxon>
        <taxon>Pseudomonadati</taxon>
        <taxon>Pseudomonadota</taxon>
        <taxon>Alphaproteobacteria</taxon>
        <taxon>Acetobacterales</taxon>
        <taxon>Acetobacteraceae</taxon>
        <taxon>Gluconacetobacter</taxon>
    </lineage>
</organism>
<gene>
    <name evidence="2" type="ordered locus">GDI0091</name>
</gene>
<keyword evidence="1" id="KW-0812">Transmembrane</keyword>
<protein>
    <submittedName>
        <fullName evidence="2">Putative membrane protein</fullName>
    </submittedName>
</protein>
<feature type="transmembrane region" description="Helical" evidence="1">
    <location>
        <begin position="99"/>
        <end position="120"/>
    </location>
</feature>
<keyword evidence="3" id="KW-1185">Reference proteome</keyword>
<proteinExistence type="predicted"/>
<dbReference type="Proteomes" id="UP000001176">
    <property type="component" value="Chromosome"/>
</dbReference>
<feature type="transmembrane region" description="Helical" evidence="1">
    <location>
        <begin position="132"/>
        <end position="152"/>
    </location>
</feature>
<name>A9H041_GLUDA</name>
<feature type="transmembrane region" description="Helical" evidence="1">
    <location>
        <begin position="63"/>
        <end position="87"/>
    </location>
</feature>